<dbReference type="AlphaFoldDB" id="A0A8H3DVD1"/>
<gene>
    <name evidence="11" type="ORF">RDB_LOCUS32820</name>
</gene>
<feature type="region of interest" description="Disordered" evidence="8">
    <location>
        <begin position="449"/>
        <end position="566"/>
    </location>
</feature>
<dbReference type="Gene3D" id="1.10.510.10">
    <property type="entry name" value="Transferase(Phosphotransferase) domain 1"/>
    <property type="match status" value="1"/>
</dbReference>
<feature type="domain" description="SH3" evidence="9">
    <location>
        <begin position="1"/>
        <end position="59"/>
    </location>
</feature>
<dbReference type="SMART" id="SM00220">
    <property type="entry name" value="S_TKc"/>
    <property type="match status" value="1"/>
</dbReference>
<feature type="region of interest" description="Disordered" evidence="8">
    <location>
        <begin position="589"/>
        <end position="623"/>
    </location>
</feature>
<evidence type="ECO:0000256" key="4">
    <source>
        <dbReference type="ARBA" id="ARBA00022443"/>
    </source>
</evidence>
<name>A0A8H3DVD1_9AGAM</name>
<sequence>MDRVIALFDFNATDPGELSFKKGDTLSVLERKYKQWWVCKNENGMCGVVPRNHVKPLVHSGTGSTLIDRISKVTNQSTPIGRRMATAEVVSQLVAHGCRDLTSGLDLSSFAEYPVSHGGFSDVYRGQLSNGPSVAVKALRVSIDNITQDPKHLKHAARELHTWSRCRHPNVIPLLGLAIFRDRIGMVSPWMMYGSLPRYLMETSGVDRLNMCIQICEGLTYLHRIQIIHCDLKGANILVSDEGIPALTDFGNSSLVDRTLNFTQTTSGPSFTVRWSAAEIIEETTPHTKASDIYALGMTIYETVTGMVPYQGKSEMNVMRLVTVKKELPERPEPALDNTGITDKLWELLIKCWSFQPAERPSAAKVAEVMRAIAPDTHATSTSQTATSNNQDRPDTEEHSGTKHAQEKESKWLKKLEKEEEVAKLRAAQAQELAEATWWKRFAHSPIPESEELTVSSDSSVGSKSTGNLGLGASARTHVRRPPEESTQRTPTASSESSRRLPTSTDEPTSTSTLEATRQAWNDNLLSEWERRSRGAREEPPHPDPGSRTHSAQHTPSSSYRYRPASAEAMAAAESMSVEEIKYRRRQASRAAHEAREASAARKAFEQEHKRLGRERREREEEHHKNQVVESWQRYERQWLDLLNGVFPEGRHLTFYDIPWPVSKPARSFEELQLSAIERFLLSPYHSITKTRKMRLRSALMQWHPDKFAERFINRLEESHRTAIIGAVTSVARMISELMNEKTDS</sequence>
<feature type="compositionally biased region" description="Low complexity" evidence="8">
    <location>
        <begin position="379"/>
        <end position="391"/>
    </location>
</feature>
<dbReference type="SUPFAM" id="SSF56112">
    <property type="entry name" value="Protein kinase-like (PK-like)"/>
    <property type="match status" value="1"/>
</dbReference>
<dbReference type="Proteomes" id="UP000663827">
    <property type="component" value="Unassembled WGS sequence"/>
</dbReference>
<dbReference type="Gene3D" id="3.30.200.20">
    <property type="entry name" value="Phosphorylase Kinase, domain 1"/>
    <property type="match status" value="1"/>
</dbReference>
<evidence type="ECO:0000256" key="5">
    <source>
        <dbReference type="ARBA" id="ARBA00047559"/>
    </source>
</evidence>
<evidence type="ECO:0000256" key="8">
    <source>
        <dbReference type="SAM" id="MobiDB-lite"/>
    </source>
</evidence>
<dbReference type="InterPro" id="IPR051681">
    <property type="entry name" value="Ser/Thr_Kinases-Pseudokinases"/>
</dbReference>
<dbReference type="SUPFAM" id="SSF50044">
    <property type="entry name" value="SH3-domain"/>
    <property type="match status" value="1"/>
</dbReference>
<dbReference type="EMBL" id="CAJNJQ010000658">
    <property type="protein sequence ID" value="CAE7092110.1"/>
    <property type="molecule type" value="Genomic_DNA"/>
</dbReference>
<comment type="catalytic activity">
    <reaction evidence="6">
        <text>L-seryl-[protein] + ATP = O-phospho-L-seryl-[protein] + ADP + H(+)</text>
        <dbReference type="Rhea" id="RHEA:17989"/>
        <dbReference type="Rhea" id="RHEA-COMP:9863"/>
        <dbReference type="Rhea" id="RHEA-COMP:11604"/>
        <dbReference type="ChEBI" id="CHEBI:15378"/>
        <dbReference type="ChEBI" id="CHEBI:29999"/>
        <dbReference type="ChEBI" id="CHEBI:30616"/>
        <dbReference type="ChEBI" id="CHEBI:83421"/>
        <dbReference type="ChEBI" id="CHEBI:456216"/>
        <dbReference type="EC" id="2.7.11.25"/>
    </reaction>
</comment>
<evidence type="ECO:0000313" key="12">
    <source>
        <dbReference type="Proteomes" id="UP000663827"/>
    </source>
</evidence>
<evidence type="ECO:0000259" key="9">
    <source>
        <dbReference type="PROSITE" id="PS50002"/>
    </source>
</evidence>
<keyword evidence="4 7" id="KW-0728">SH3 domain</keyword>
<dbReference type="PROSITE" id="PS50011">
    <property type="entry name" value="PROTEIN_KINASE_DOM"/>
    <property type="match status" value="1"/>
</dbReference>
<evidence type="ECO:0000259" key="10">
    <source>
        <dbReference type="PROSITE" id="PS50011"/>
    </source>
</evidence>
<dbReference type="EC" id="2.7.11.25" evidence="3"/>
<feature type="region of interest" description="Disordered" evidence="8">
    <location>
        <begin position="375"/>
        <end position="412"/>
    </location>
</feature>
<dbReference type="PROSITE" id="PS00108">
    <property type="entry name" value="PROTEIN_KINASE_ST"/>
    <property type="match status" value="1"/>
</dbReference>
<feature type="compositionally biased region" description="Basic and acidic residues" evidence="8">
    <location>
        <begin position="528"/>
        <end position="547"/>
    </location>
</feature>
<evidence type="ECO:0000256" key="1">
    <source>
        <dbReference type="ARBA" id="ARBA00001946"/>
    </source>
</evidence>
<accession>A0A8H3DVD1</accession>
<dbReference type="InterPro" id="IPR000719">
    <property type="entry name" value="Prot_kinase_dom"/>
</dbReference>
<comment type="cofactor">
    <cofactor evidence="1">
        <name>Mg(2+)</name>
        <dbReference type="ChEBI" id="CHEBI:18420"/>
    </cofactor>
</comment>
<dbReference type="CDD" id="cd00174">
    <property type="entry name" value="SH3"/>
    <property type="match status" value="1"/>
</dbReference>
<feature type="compositionally biased region" description="Basic and acidic residues" evidence="8">
    <location>
        <begin position="591"/>
        <end position="623"/>
    </location>
</feature>
<dbReference type="Pfam" id="PF00018">
    <property type="entry name" value="SH3_1"/>
    <property type="match status" value="1"/>
</dbReference>
<comment type="similarity">
    <text evidence="2">Belongs to the protein kinase superfamily. STE Ser/Thr protein kinase family. MAP kinase kinase kinase subfamily.</text>
</comment>
<feature type="compositionally biased region" description="Low complexity" evidence="8">
    <location>
        <begin position="501"/>
        <end position="515"/>
    </location>
</feature>
<evidence type="ECO:0000313" key="11">
    <source>
        <dbReference type="EMBL" id="CAE7092110.1"/>
    </source>
</evidence>
<dbReference type="InterPro" id="IPR008271">
    <property type="entry name" value="Ser/Thr_kinase_AS"/>
</dbReference>
<evidence type="ECO:0000256" key="2">
    <source>
        <dbReference type="ARBA" id="ARBA00006529"/>
    </source>
</evidence>
<comment type="caution">
    <text evidence="11">The sequence shown here is derived from an EMBL/GenBank/DDBJ whole genome shotgun (WGS) entry which is preliminary data.</text>
</comment>
<dbReference type="Gene3D" id="2.30.30.40">
    <property type="entry name" value="SH3 Domains"/>
    <property type="match status" value="1"/>
</dbReference>
<evidence type="ECO:0000256" key="3">
    <source>
        <dbReference type="ARBA" id="ARBA00012406"/>
    </source>
</evidence>
<feature type="compositionally biased region" description="Basic and acidic residues" evidence="8">
    <location>
        <begin position="392"/>
        <end position="412"/>
    </location>
</feature>
<dbReference type="InterPro" id="IPR001245">
    <property type="entry name" value="Ser-Thr/Tyr_kinase_cat_dom"/>
</dbReference>
<dbReference type="PROSITE" id="PS50002">
    <property type="entry name" value="SH3"/>
    <property type="match status" value="1"/>
</dbReference>
<feature type="domain" description="Protein kinase" evidence="10">
    <location>
        <begin position="109"/>
        <end position="373"/>
    </location>
</feature>
<dbReference type="PRINTS" id="PR00452">
    <property type="entry name" value="SH3DOMAIN"/>
</dbReference>
<evidence type="ECO:0000256" key="6">
    <source>
        <dbReference type="ARBA" id="ARBA00048329"/>
    </source>
</evidence>
<dbReference type="GO" id="GO:0005524">
    <property type="term" value="F:ATP binding"/>
    <property type="evidence" value="ECO:0007669"/>
    <property type="project" value="InterPro"/>
</dbReference>
<dbReference type="PANTHER" id="PTHR44329:SF214">
    <property type="entry name" value="PROTEIN KINASE DOMAIN-CONTAINING PROTEIN"/>
    <property type="match status" value="1"/>
</dbReference>
<proteinExistence type="inferred from homology"/>
<feature type="compositionally biased region" description="Polar residues" evidence="8">
    <location>
        <begin position="548"/>
        <end position="560"/>
    </location>
</feature>
<evidence type="ECO:0000256" key="7">
    <source>
        <dbReference type="PROSITE-ProRule" id="PRU00192"/>
    </source>
</evidence>
<dbReference type="PANTHER" id="PTHR44329">
    <property type="entry name" value="SERINE/THREONINE-PROTEIN KINASE TNNI3K-RELATED"/>
    <property type="match status" value="1"/>
</dbReference>
<reference evidence="11" key="1">
    <citation type="submission" date="2021-01" db="EMBL/GenBank/DDBJ databases">
        <authorList>
            <person name="Kaushik A."/>
        </authorList>
    </citation>
    <scope>NUCLEOTIDE SEQUENCE</scope>
    <source>
        <strain evidence="11">AG5</strain>
    </source>
</reference>
<dbReference type="Pfam" id="PF07714">
    <property type="entry name" value="PK_Tyr_Ser-Thr"/>
    <property type="match status" value="1"/>
</dbReference>
<dbReference type="InterPro" id="IPR011009">
    <property type="entry name" value="Kinase-like_dom_sf"/>
</dbReference>
<dbReference type="SMART" id="SM00326">
    <property type="entry name" value="SH3"/>
    <property type="match status" value="1"/>
</dbReference>
<organism evidence="11 12">
    <name type="scientific">Rhizoctonia solani</name>
    <dbReference type="NCBI Taxonomy" id="456999"/>
    <lineage>
        <taxon>Eukaryota</taxon>
        <taxon>Fungi</taxon>
        <taxon>Dikarya</taxon>
        <taxon>Basidiomycota</taxon>
        <taxon>Agaricomycotina</taxon>
        <taxon>Agaricomycetes</taxon>
        <taxon>Cantharellales</taxon>
        <taxon>Ceratobasidiaceae</taxon>
        <taxon>Rhizoctonia</taxon>
    </lineage>
</organism>
<comment type="catalytic activity">
    <reaction evidence="5">
        <text>L-threonyl-[protein] + ATP = O-phospho-L-threonyl-[protein] + ADP + H(+)</text>
        <dbReference type="Rhea" id="RHEA:46608"/>
        <dbReference type="Rhea" id="RHEA-COMP:11060"/>
        <dbReference type="Rhea" id="RHEA-COMP:11605"/>
        <dbReference type="ChEBI" id="CHEBI:15378"/>
        <dbReference type="ChEBI" id="CHEBI:30013"/>
        <dbReference type="ChEBI" id="CHEBI:30616"/>
        <dbReference type="ChEBI" id="CHEBI:61977"/>
        <dbReference type="ChEBI" id="CHEBI:456216"/>
        <dbReference type="EC" id="2.7.11.25"/>
    </reaction>
</comment>
<feature type="compositionally biased region" description="Low complexity" evidence="8">
    <location>
        <begin position="454"/>
        <end position="467"/>
    </location>
</feature>
<dbReference type="InterPro" id="IPR036028">
    <property type="entry name" value="SH3-like_dom_sf"/>
</dbReference>
<dbReference type="GO" id="GO:0004709">
    <property type="term" value="F:MAP kinase kinase kinase activity"/>
    <property type="evidence" value="ECO:0007669"/>
    <property type="project" value="UniProtKB-EC"/>
</dbReference>
<protein>
    <recommendedName>
        <fullName evidence="3">mitogen-activated protein kinase kinase kinase</fullName>
        <ecNumber evidence="3">2.7.11.25</ecNumber>
    </recommendedName>
</protein>
<dbReference type="InterPro" id="IPR001452">
    <property type="entry name" value="SH3_domain"/>
</dbReference>